<sequence length="132" mass="14627">MYVPDMQKAVTAGLALAGLQTAGDTVFKGSVLDYAIEKCLDGDGNVRCTKPFLVSKSGCYQISWSTDGALSHTTLEVRDAGSGDLVYYRDTNGEWRPEKGELVYLDFKPKVWNTGNDTVDYEVKKCRDEEEL</sequence>
<evidence type="ECO:0000313" key="1">
    <source>
        <dbReference type="EMBL" id="KAG5939591.1"/>
    </source>
</evidence>
<organism evidence="1 2">
    <name type="scientific">Claviceps pazoutovae</name>
    <dbReference type="NCBI Taxonomy" id="1649127"/>
    <lineage>
        <taxon>Eukaryota</taxon>
        <taxon>Fungi</taxon>
        <taxon>Dikarya</taxon>
        <taxon>Ascomycota</taxon>
        <taxon>Pezizomycotina</taxon>
        <taxon>Sordariomycetes</taxon>
        <taxon>Hypocreomycetidae</taxon>
        <taxon>Hypocreales</taxon>
        <taxon>Clavicipitaceae</taxon>
        <taxon>Claviceps</taxon>
    </lineage>
</organism>
<dbReference type="Proteomes" id="UP000706124">
    <property type="component" value="Unassembled WGS sequence"/>
</dbReference>
<name>A0A9P7ME68_9HYPO</name>
<dbReference type="AlphaFoldDB" id="A0A9P7ME68"/>
<reference evidence="1 2" key="1">
    <citation type="journal article" date="2020" name="bioRxiv">
        <title>Whole genome comparisons of ergot fungi reveals the divergence and evolution of species within the genus Claviceps are the result of varying mechanisms driving genome evolution and host range expansion.</title>
        <authorList>
            <person name="Wyka S.A."/>
            <person name="Mondo S.J."/>
            <person name="Liu M."/>
            <person name="Dettman J."/>
            <person name="Nalam V."/>
            <person name="Broders K.D."/>
        </authorList>
    </citation>
    <scope>NUCLEOTIDE SEQUENCE [LARGE SCALE GENOMIC DNA]</scope>
    <source>
        <strain evidence="1 2">CCC 1485</strain>
    </source>
</reference>
<keyword evidence="2" id="KW-1185">Reference proteome</keyword>
<dbReference type="EMBL" id="SRPO01000128">
    <property type="protein sequence ID" value="KAG5939591.1"/>
    <property type="molecule type" value="Genomic_DNA"/>
</dbReference>
<dbReference type="OrthoDB" id="2566743at2759"/>
<evidence type="ECO:0000313" key="2">
    <source>
        <dbReference type="Proteomes" id="UP000706124"/>
    </source>
</evidence>
<accession>A0A9P7ME68</accession>
<comment type="caution">
    <text evidence="1">The sequence shown here is derived from an EMBL/GenBank/DDBJ whole genome shotgun (WGS) entry which is preliminary data.</text>
</comment>
<evidence type="ECO:0008006" key="3">
    <source>
        <dbReference type="Google" id="ProtNLM"/>
    </source>
</evidence>
<proteinExistence type="predicted"/>
<gene>
    <name evidence="1" type="ORF">E4U60_000793</name>
</gene>
<protein>
    <recommendedName>
        <fullName evidence="3">CND01770-like protein</fullName>
    </recommendedName>
</protein>